<feature type="region of interest" description="Disordered" evidence="2">
    <location>
        <begin position="803"/>
        <end position="823"/>
    </location>
</feature>
<evidence type="ECO:0000313" key="4">
    <source>
        <dbReference type="EMBL" id="RMX56739.1"/>
    </source>
</evidence>
<feature type="region of interest" description="Disordered" evidence="2">
    <location>
        <begin position="1314"/>
        <end position="1417"/>
    </location>
</feature>
<reference evidence="4 5" key="1">
    <citation type="journal article" date="2018" name="Sci. Rep.">
        <title>Comparative analysis of the Pocillopora damicornis genome highlights role of immune system in coral evolution.</title>
        <authorList>
            <person name="Cunning R."/>
            <person name="Bay R.A."/>
            <person name="Gillette P."/>
            <person name="Baker A.C."/>
            <person name="Traylor-Knowles N."/>
        </authorList>
    </citation>
    <scope>NUCLEOTIDE SEQUENCE [LARGE SCALE GENOMIC DNA]</scope>
    <source>
        <strain evidence="4">RSMAS</strain>
        <tissue evidence="4">Whole animal</tissue>
    </source>
</reference>
<dbReference type="Proteomes" id="UP000275408">
    <property type="component" value="Unassembled WGS sequence"/>
</dbReference>
<feature type="region of interest" description="Disordered" evidence="2">
    <location>
        <begin position="919"/>
        <end position="941"/>
    </location>
</feature>
<feature type="region of interest" description="Disordered" evidence="2">
    <location>
        <begin position="527"/>
        <end position="559"/>
    </location>
</feature>
<proteinExistence type="predicted"/>
<keyword evidence="5" id="KW-1185">Reference proteome</keyword>
<evidence type="ECO:0000259" key="3">
    <source>
        <dbReference type="Pfam" id="PF15717"/>
    </source>
</evidence>
<feature type="compositionally biased region" description="Polar residues" evidence="2">
    <location>
        <begin position="1398"/>
        <end position="1416"/>
    </location>
</feature>
<name>A0A3M6UT08_POCDA</name>
<dbReference type="GO" id="GO:1905515">
    <property type="term" value="P:non-motile cilium assembly"/>
    <property type="evidence" value="ECO:0007669"/>
    <property type="project" value="TreeGrafter"/>
</dbReference>
<dbReference type="GO" id="GO:0071539">
    <property type="term" value="P:protein localization to centrosome"/>
    <property type="evidence" value="ECO:0007669"/>
    <property type="project" value="InterPro"/>
</dbReference>
<feature type="region of interest" description="Disordered" evidence="2">
    <location>
        <begin position="1037"/>
        <end position="1056"/>
    </location>
</feature>
<feature type="region of interest" description="Disordered" evidence="2">
    <location>
        <begin position="957"/>
        <end position="984"/>
    </location>
</feature>
<protein>
    <recommendedName>
        <fullName evidence="3">Pericentriolar material 1 protein C-terminal domain-containing protein</fullName>
    </recommendedName>
</protein>
<feature type="compositionally biased region" description="Basic and acidic residues" evidence="2">
    <location>
        <begin position="362"/>
        <end position="373"/>
    </location>
</feature>
<feature type="compositionally biased region" description="Low complexity" evidence="2">
    <location>
        <begin position="68"/>
        <end position="82"/>
    </location>
</feature>
<feature type="domain" description="Pericentriolar material 1 protein C-terminal" evidence="3">
    <location>
        <begin position="1470"/>
        <end position="1793"/>
    </location>
</feature>
<feature type="compositionally biased region" description="Low complexity" evidence="2">
    <location>
        <begin position="717"/>
        <end position="727"/>
    </location>
</feature>
<feature type="compositionally biased region" description="Basic and acidic residues" evidence="2">
    <location>
        <begin position="47"/>
        <end position="57"/>
    </location>
</feature>
<feature type="compositionally biased region" description="Low complexity" evidence="2">
    <location>
        <begin position="164"/>
        <end position="173"/>
    </location>
</feature>
<feature type="coiled-coil region" evidence="1">
    <location>
        <begin position="254"/>
        <end position="284"/>
    </location>
</feature>
<feature type="compositionally biased region" description="Basic and acidic residues" evidence="2">
    <location>
        <begin position="438"/>
        <end position="456"/>
    </location>
</feature>
<dbReference type="GO" id="GO:0034454">
    <property type="term" value="P:microtubule anchoring at centrosome"/>
    <property type="evidence" value="ECO:0007669"/>
    <property type="project" value="InterPro"/>
</dbReference>
<feature type="compositionally biased region" description="Polar residues" evidence="2">
    <location>
        <begin position="678"/>
        <end position="701"/>
    </location>
</feature>
<dbReference type="OrthoDB" id="2125770at2759"/>
<dbReference type="STRING" id="46731.A0A3M6UT08"/>
<evidence type="ECO:0000256" key="2">
    <source>
        <dbReference type="SAM" id="MobiDB-lite"/>
    </source>
</evidence>
<gene>
    <name evidence="4" type="ORF">pdam_00021102</name>
</gene>
<dbReference type="InterPro" id="IPR031446">
    <property type="entry name" value="PCM1_C"/>
</dbReference>
<feature type="region of interest" description="Disordered" evidence="2">
    <location>
        <begin position="1"/>
        <end position="214"/>
    </location>
</feature>
<evidence type="ECO:0000256" key="1">
    <source>
        <dbReference type="SAM" id="Coils"/>
    </source>
</evidence>
<dbReference type="InterPro" id="IPR024138">
    <property type="entry name" value="Pericentriolar_Pcm1"/>
</dbReference>
<dbReference type="PANTHER" id="PTHR14164">
    <property type="entry name" value="PERICENTRIOLAR MATERIAL 1-RELATED"/>
    <property type="match status" value="1"/>
</dbReference>
<feature type="compositionally biased region" description="Polar residues" evidence="2">
    <location>
        <begin position="957"/>
        <end position="973"/>
    </location>
</feature>
<feature type="region of interest" description="Disordered" evidence="2">
    <location>
        <begin position="678"/>
        <end position="736"/>
    </location>
</feature>
<keyword evidence="1" id="KW-0175">Coiled coil</keyword>
<feature type="compositionally biased region" description="Basic and acidic residues" evidence="2">
    <location>
        <begin position="307"/>
        <end position="319"/>
    </location>
</feature>
<feature type="compositionally biased region" description="Polar residues" evidence="2">
    <location>
        <begin position="390"/>
        <end position="399"/>
    </location>
</feature>
<dbReference type="EMBL" id="RCHS01000804">
    <property type="protein sequence ID" value="RMX56739.1"/>
    <property type="molecule type" value="Genomic_DNA"/>
</dbReference>
<dbReference type="GO" id="GO:0036064">
    <property type="term" value="C:ciliary basal body"/>
    <property type="evidence" value="ECO:0007669"/>
    <property type="project" value="TreeGrafter"/>
</dbReference>
<feature type="compositionally biased region" description="Polar residues" evidence="2">
    <location>
        <begin position="1037"/>
        <end position="1048"/>
    </location>
</feature>
<evidence type="ECO:0000313" key="5">
    <source>
        <dbReference type="Proteomes" id="UP000275408"/>
    </source>
</evidence>
<dbReference type="PANTHER" id="PTHR14164:SF12">
    <property type="entry name" value="PERICENTRIOLAR MATERIAL 1 PROTEIN"/>
    <property type="match status" value="1"/>
</dbReference>
<feature type="compositionally biased region" description="Polar residues" evidence="2">
    <location>
        <begin position="1314"/>
        <end position="1336"/>
    </location>
</feature>
<feature type="compositionally biased region" description="Polar residues" evidence="2">
    <location>
        <begin position="204"/>
        <end position="214"/>
    </location>
</feature>
<feature type="compositionally biased region" description="Polar residues" evidence="2">
    <location>
        <begin position="803"/>
        <end position="822"/>
    </location>
</feature>
<feature type="region of interest" description="Disordered" evidence="2">
    <location>
        <begin position="292"/>
        <end position="319"/>
    </location>
</feature>
<feature type="compositionally biased region" description="Basic and acidic residues" evidence="2">
    <location>
        <begin position="142"/>
        <end position="160"/>
    </location>
</feature>
<dbReference type="Pfam" id="PF15717">
    <property type="entry name" value="PCM1_C"/>
    <property type="match status" value="1"/>
</dbReference>
<accession>A0A3M6UT08</accession>
<comment type="caution">
    <text evidence="4">The sequence shown here is derived from an EMBL/GenBank/DDBJ whole genome shotgun (WGS) entry which is preliminary data.</text>
</comment>
<feature type="non-terminal residue" evidence="4">
    <location>
        <position position="1793"/>
    </location>
</feature>
<dbReference type="GO" id="GO:0034451">
    <property type="term" value="C:centriolar satellite"/>
    <property type="evidence" value="ECO:0007669"/>
    <property type="project" value="TreeGrafter"/>
</dbReference>
<feature type="compositionally biased region" description="Polar residues" evidence="2">
    <location>
        <begin position="294"/>
        <end position="305"/>
    </location>
</feature>
<feature type="region of interest" description="Disordered" evidence="2">
    <location>
        <begin position="436"/>
        <end position="484"/>
    </location>
</feature>
<feature type="compositionally biased region" description="Acidic residues" evidence="2">
    <location>
        <begin position="702"/>
        <end position="716"/>
    </location>
</feature>
<feature type="region of interest" description="Disordered" evidence="2">
    <location>
        <begin position="597"/>
        <end position="643"/>
    </location>
</feature>
<organism evidence="4 5">
    <name type="scientific">Pocillopora damicornis</name>
    <name type="common">Cauliflower coral</name>
    <name type="synonym">Millepora damicornis</name>
    <dbReference type="NCBI Taxonomy" id="46731"/>
    <lineage>
        <taxon>Eukaryota</taxon>
        <taxon>Metazoa</taxon>
        <taxon>Cnidaria</taxon>
        <taxon>Anthozoa</taxon>
        <taxon>Hexacorallia</taxon>
        <taxon>Scleractinia</taxon>
        <taxon>Astrocoeniina</taxon>
        <taxon>Pocilloporidae</taxon>
        <taxon>Pocillopora</taxon>
    </lineage>
</organism>
<feature type="compositionally biased region" description="Basic and acidic residues" evidence="2">
    <location>
        <begin position="1"/>
        <end position="11"/>
    </location>
</feature>
<feature type="region of interest" description="Disordered" evidence="2">
    <location>
        <begin position="362"/>
        <end position="417"/>
    </location>
</feature>
<sequence>MADRFPSEDASRSSQPLRGPYSEPRSQRQAPRQYPASLDTDLSLITELRRSEEEASGHRSLPNNLGWSSRASALSPSAASGATKKKGKHFEQVKLPPKAGSASPSSDGTHFTRKQHHTPATVPRTRLPPGTPMAERLAMESLKQKLSFEEKPERDEEGPRSRGGRSSQNQSSSTANNERALPTQPRVPATASLPVLEMNETETARTSTEVAPRSTASKVNTPLIIARLNQVRGFLKQATEMFVTLQSTGSDERSSELNAQAVKIARLIKQLKQQEKAYVELLERSVAVEHDSTLENTPSLSLQSLTEEEKSESASIRDEELQGLRQQHALLKKMLEQQQQLKELQTRQATLLTLQRDAEMRLAEAEEEGRVDPDEPGAIGGEDDEPSRSRGASGTSQALAQLDVVPERPSTSVLTDDRRFTPEELELINLLRKHKEKWRAADSGDEKETDERENHGPKRTNQPTVEQAPHPEMSSEVADSEAALALANATQERLELENKLMVLEAKKEQMDTLLKELQSLKEAQLRKESLDAAGGASASVNESKQEEDEPLATTSQKLDDERILEALEVHEKLKSLQEVRDRLSQLRELIGQYQPSLSEVDRPENGAQVQPERERLSLPVQSSEEAEEMEGAVGGATGGTDEDFSSIEWMLSAGVEDPDLMAKIRQLQEARARVTHLFKQTNENVQTSPARVNNEPVQTQAAEEDSEAETQTDTDAESAVSGGSSSVNALAWQDDPEFQAKETEFCQAEVKTASRTCQENSAGSDQEAVYQRYLQKQTAELEQLQQERQRLLKVQEELARISRQSGNHKTASTQTFQASQVKPQKPATAGIMLRTGAFATSGGALSKRPVMIHAPVNKEISTQTPFYGSDLRVARSVDSSEPPRARPSSLVWSELRRQRELHEEKLKKRKQKFLEKRKKSGLDDLSEGGTYSVRSGRSGDIDEGFGVSMMSADITTATWGGSTQPSSTQNDSAVSADESDEENEVAQIAVEVEDDYPDGIVQAEEEEEERLEPEAFSGSAQAVFRGRERVPRMTTFRGSVDSTSQPSSGKKRKIDGTAISGGARKRERERGLTFEDWPRTFYFDRNSRGRIRQENFTPAEQLIKEREQEQFNMERQAWEQHCERLHQEVSDLSTLCNGLLRDQQMLVSTVIGRSVPSGPAASPNLGNIPGPSVGGNPFEQYQQRQQEAYQGLQSFFDQQRYMQQQHQILQSLNQCYSQLQQQHQDMATLQHQFQQLFTYNPSAAGSDHNPSPHRPQTVTPSVLNNASPSFMSLPSHSVLQPPLSAPLVSQSPFTSAYQPPSSAPVFRTSWYPQFGQQTTSTDPPRQAMQETFSVNPDTGIPSPRSTSHRGHPVEPAPPPPTSSGTGNPVMVVREVGPSATGVGLSPGNVRLERKYDPSSYQEPTSTSANVPKTGSSPDVIGRTFNTPLRAAAAADLAQKDKSASRGAGFSLAQKLAAESWQEADRASEAGSEFSLFEALRDSIYSEVATLISLNESRPHFLLELFRELQLLTSDYLRQRALYALQDLVTRFLTEDSVGAEGGPLQQARFQEWLGSNSELTPSETVETFEDDESETREAAVPAETVTEGIYDYAENVESGSTLSTPTSSHAGEAPFASEGLGDTVIHLDKALSRMREYERLRTEGKLTELVSGAALLKGDKHVKDDVTTSSAGDVGSESSISDVQYPRIDTQALDHLIKSIMSEVIPCLNEHMEDTCTSDLLGYIRSLVLSRIQVNEDQEFGRFFHKQLASILQDSLSRFTDRTMKDCGEDMLVDMSEILFNELAFFRLMQDLD</sequence>